<feature type="binding site" evidence="17">
    <location>
        <position position="326"/>
    </location>
    <ligand>
        <name>(6S)-NADPHX</name>
        <dbReference type="ChEBI" id="CHEBI:64076"/>
    </ligand>
</feature>
<dbReference type="EC" id="4.2.1.136" evidence="19"/>
<name>A0A0S2K4B0_9GAMM</name>
<feature type="binding site" evidence="17">
    <location>
        <position position="265"/>
    </location>
    <ligand>
        <name>(6S)-NADPHX</name>
        <dbReference type="ChEBI" id="CHEBI:64076"/>
    </ligand>
</feature>
<feature type="binding site" evidence="18">
    <location>
        <position position="163"/>
    </location>
    <ligand>
        <name>(6S)-NADPHX</name>
        <dbReference type="ChEBI" id="CHEBI:64076"/>
    </ligand>
</feature>
<keyword evidence="12 17" id="KW-0456">Lyase</keyword>
<evidence type="ECO:0000259" key="20">
    <source>
        <dbReference type="PROSITE" id="PS51383"/>
    </source>
</evidence>
<evidence type="ECO:0000256" key="5">
    <source>
        <dbReference type="ARBA" id="ARBA00022723"/>
    </source>
</evidence>
<proteinExistence type="inferred from homology"/>
<evidence type="ECO:0000256" key="10">
    <source>
        <dbReference type="ARBA" id="ARBA00023027"/>
    </source>
</evidence>
<dbReference type="GO" id="GO:0110051">
    <property type="term" value="P:metabolite repair"/>
    <property type="evidence" value="ECO:0007669"/>
    <property type="project" value="TreeGrafter"/>
</dbReference>
<dbReference type="CDD" id="cd01171">
    <property type="entry name" value="YXKO-related"/>
    <property type="match status" value="1"/>
</dbReference>
<evidence type="ECO:0000259" key="21">
    <source>
        <dbReference type="PROSITE" id="PS51385"/>
    </source>
</evidence>
<evidence type="ECO:0000256" key="6">
    <source>
        <dbReference type="ARBA" id="ARBA00022741"/>
    </source>
</evidence>
<feature type="domain" description="YjeF C-terminal" evidence="20">
    <location>
        <begin position="230"/>
        <end position="492"/>
    </location>
</feature>
<dbReference type="GO" id="GO:0005524">
    <property type="term" value="F:ATP binding"/>
    <property type="evidence" value="ECO:0007669"/>
    <property type="project" value="UniProtKB-UniRule"/>
</dbReference>
<dbReference type="SUPFAM" id="SSF64153">
    <property type="entry name" value="YjeF N-terminal domain-like"/>
    <property type="match status" value="1"/>
</dbReference>
<accession>A0A0S2K4B0</accession>
<dbReference type="Pfam" id="PF03853">
    <property type="entry name" value="YjeF_N"/>
    <property type="match status" value="1"/>
</dbReference>
<organism evidence="22 23">
    <name type="scientific">Pseudoalteromonas phenolica</name>
    <dbReference type="NCBI Taxonomy" id="161398"/>
    <lineage>
        <taxon>Bacteria</taxon>
        <taxon>Pseudomonadati</taxon>
        <taxon>Pseudomonadota</taxon>
        <taxon>Gammaproteobacteria</taxon>
        <taxon>Alteromonadales</taxon>
        <taxon>Pseudoalteromonadaceae</taxon>
        <taxon>Pseudoalteromonas</taxon>
    </lineage>
</organism>
<dbReference type="InterPro" id="IPR000631">
    <property type="entry name" value="CARKD"/>
</dbReference>
<evidence type="ECO:0000256" key="4">
    <source>
        <dbReference type="ARBA" id="ARBA00009524"/>
    </source>
</evidence>
<dbReference type="HAMAP" id="MF_01966">
    <property type="entry name" value="NADHX_epimerase"/>
    <property type="match status" value="1"/>
</dbReference>
<dbReference type="GO" id="GO:0046872">
    <property type="term" value="F:metal ion binding"/>
    <property type="evidence" value="ECO:0007669"/>
    <property type="project" value="UniProtKB-UniRule"/>
</dbReference>
<comment type="cofactor">
    <cofactor evidence="18 19">
        <name>K(+)</name>
        <dbReference type="ChEBI" id="CHEBI:29103"/>
    </cofactor>
    <text evidence="18 19">Binds 1 potassium ion per subunit.</text>
</comment>
<dbReference type="KEGG" id="pphe:PP2015_2834"/>
<feature type="binding site" evidence="17">
    <location>
        <position position="435"/>
    </location>
    <ligand>
        <name>AMP</name>
        <dbReference type="ChEBI" id="CHEBI:456215"/>
    </ligand>
</feature>
<sequence>MEAKYTANLPQYAYLAQQVQAYEAQAAQKMGLSLWQLMQRAGEALFCLFDAEFVDAERILILAGKGNNAGDAYLLAAHLQQTGRQVVVYSVFPPTLLEGNALKAYQHAKLCEVEFSAGWPQQQKFDVIVDGIFGTGFKGDLSAPLISIFNQCEKSTAIKVSIDVPSGVNANSSEVAIGAFRADVTLTFIALKQGLLTGKATAYCGRLYLAELGVAEAFSELVQPSATYLNQQTHLANNPVRTIDTYKNQCGHVLLIGGGKGMAGAIRLAAEACLRSGAGLVSVATHPDNVAMVLQGRYELMVHGVENNTDLLALMNKADVLVLGPGLGQSSWAEALFDTALQFSGEIVVDADGLNLLAKRPKKLPKCVLTPHEGEARRLLDTHCNMSARFEVVKLLHEKYMATAVLKGPGSLIYDGNCTAINRSGTAAMASAGMGDVLSGMIAALIAQGLAPSIAAQLAVYIHGLAAQIAAKDGAKGLLASDLFVYIRRLLG</sequence>
<dbReference type="GO" id="GO:0052855">
    <property type="term" value="F:ADP-dependent NAD(P)H-hydrate dehydratase activity"/>
    <property type="evidence" value="ECO:0007669"/>
    <property type="project" value="UniProtKB-UniRule"/>
</dbReference>
<feature type="binding site" evidence="17">
    <location>
        <position position="372"/>
    </location>
    <ligand>
        <name>(6S)-NADPHX</name>
        <dbReference type="ChEBI" id="CHEBI:64076"/>
    </ligand>
</feature>
<dbReference type="PROSITE" id="PS01050">
    <property type="entry name" value="YJEF_C_2"/>
    <property type="match status" value="1"/>
</dbReference>
<dbReference type="InterPro" id="IPR036652">
    <property type="entry name" value="YjeF_N_dom_sf"/>
</dbReference>
<dbReference type="Pfam" id="PF01256">
    <property type="entry name" value="Carb_kinase"/>
    <property type="match status" value="1"/>
</dbReference>
<comment type="caution">
    <text evidence="18">Lacks conserved residue(s) required for the propagation of feature annotation.</text>
</comment>
<keyword evidence="5 18" id="KW-0479">Metal-binding</keyword>
<feature type="domain" description="YjeF N-terminal" evidence="21">
    <location>
        <begin position="19"/>
        <end position="220"/>
    </location>
</feature>
<comment type="similarity">
    <text evidence="17">Belongs to the NnrD/CARKD family.</text>
</comment>
<evidence type="ECO:0000256" key="18">
    <source>
        <dbReference type="HAMAP-Rule" id="MF_01966"/>
    </source>
</evidence>
<evidence type="ECO:0000256" key="8">
    <source>
        <dbReference type="ARBA" id="ARBA00022857"/>
    </source>
</evidence>
<feature type="binding site" evidence="18">
    <location>
        <begin position="134"/>
        <end position="140"/>
    </location>
    <ligand>
        <name>(6S)-NADPHX</name>
        <dbReference type="ChEBI" id="CHEBI:64076"/>
    </ligand>
</feature>
<dbReference type="STRING" id="161398.PP2015_2834"/>
<protein>
    <recommendedName>
        <fullName evidence="19">Bifunctional NAD(P)H-hydrate repair enzyme</fullName>
    </recommendedName>
    <alternativeName>
        <fullName evidence="19">Nicotinamide nucleotide repair protein</fullName>
    </alternativeName>
    <domain>
        <recommendedName>
            <fullName evidence="19">ADP-dependent (S)-NAD(P)H-hydrate dehydratase</fullName>
            <ecNumber evidence="19">4.2.1.136</ecNumber>
        </recommendedName>
        <alternativeName>
            <fullName evidence="19">ADP-dependent NAD(P)HX dehydratase</fullName>
        </alternativeName>
    </domain>
    <domain>
        <recommendedName>
            <fullName evidence="19">NAD(P)H-hydrate epimerase</fullName>
            <ecNumber evidence="19">5.1.99.6</ecNumber>
        </recommendedName>
    </domain>
</protein>
<dbReference type="NCBIfam" id="TIGR00196">
    <property type="entry name" value="yjeF_cterm"/>
    <property type="match status" value="1"/>
</dbReference>
<dbReference type="AlphaFoldDB" id="A0A0S2K4B0"/>
<evidence type="ECO:0000256" key="14">
    <source>
        <dbReference type="ARBA" id="ARBA00025153"/>
    </source>
</evidence>
<keyword evidence="23" id="KW-1185">Reference proteome</keyword>
<evidence type="ECO:0000256" key="3">
    <source>
        <dbReference type="ARBA" id="ARBA00006001"/>
    </source>
</evidence>
<evidence type="ECO:0000256" key="1">
    <source>
        <dbReference type="ARBA" id="ARBA00000013"/>
    </source>
</evidence>
<comment type="catalytic activity">
    <reaction evidence="16 17 19">
        <text>(6S)-NADPHX + ADP = AMP + phosphate + NADPH + H(+)</text>
        <dbReference type="Rhea" id="RHEA:32235"/>
        <dbReference type="ChEBI" id="CHEBI:15378"/>
        <dbReference type="ChEBI" id="CHEBI:43474"/>
        <dbReference type="ChEBI" id="CHEBI:57783"/>
        <dbReference type="ChEBI" id="CHEBI:64076"/>
        <dbReference type="ChEBI" id="CHEBI:456215"/>
        <dbReference type="ChEBI" id="CHEBI:456216"/>
        <dbReference type="EC" id="4.2.1.136"/>
    </reaction>
</comment>
<dbReference type="InterPro" id="IPR029056">
    <property type="entry name" value="Ribokinase-like"/>
</dbReference>
<dbReference type="EMBL" id="CP013187">
    <property type="protein sequence ID" value="ALO43319.1"/>
    <property type="molecule type" value="Genomic_DNA"/>
</dbReference>
<comment type="similarity">
    <text evidence="4 19">In the C-terminal section; belongs to the NnrD/CARKD family.</text>
</comment>
<evidence type="ECO:0000256" key="2">
    <source>
        <dbReference type="ARBA" id="ARBA00000909"/>
    </source>
</evidence>
<dbReference type="NCBIfam" id="TIGR00197">
    <property type="entry name" value="yjeF_nterm"/>
    <property type="match status" value="1"/>
</dbReference>
<comment type="similarity">
    <text evidence="18">Belongs to the NnrE/AIBP family.</text>
</comment>
<feature type="binding site" evidence="17">
    <location>
        <position position="436"/>
    </location>
    <ligand>
        <name>(6S)-NADPHX</name>
        <dbReference type="ChEBI" id="CHEBI:64076"/>
    </ligand>
</feature>
<dbReference type="RefSeq" id="WP_058030984.1">
    <property type="nucleotide sequence ID" value="NZ_CP013187.1"/>
</dbReference>
<dbReference type="HAMAP" id="MF_01965">
    <property type="entry name" value="NADHX_dehydratase"/>
    <property type="match status" value="1"/>
</dbReference>
<dbReference type="OrthoDB" id="9804077at2"/>
<keyword evidence="10 17" id="KW-0520">NAD</keyword>
<comment type="catalytic activity">
    <reaction evidence="2 18 19">
        <text>(6R)-NADPHX = (6S)-NADPHX</text>
        <dbReference type="Rhea" id="RHEA:32227"/>
        <dbReference type="ChEBI" id="CHEBI:64076"/>
        <dbReference type="ChEBI" id="CHEBI:64077"/>
        <dbReference type="EC" id="5.1.99.6"/>
    </reaction>
</comment>
<dbReference type="GO" id="GO:0046496">
    <property type="term" value="P:nicotinamide nucleotide metabolic process"/>
    <property type="evidence" value="ECO:0007669"/>
    <property type="project" value="UniProtKB-UniRule"/>
</dbReference>
<comment type="cofactor">
    <cofactor evidence="17">
        <name>Mg(2+)</name>
        <dbReference type="ChEBI" id="CHEBI:18420"/>
    </cofactor>
</comment>
<evidence type="ECO:0000256" key="15">
    <source>
        <dbReference type="ARBA" id="ARBA00048238"/>
    </source>
</evidence>
<reference evidence="22 23" key="1">
    <citation type="submission" date="2015-11" db="EMBL/GenBank/DDBJ databases">
        <authorList>
            <person name="Zhang Y."/>
            <person name="Guo Z."/>
        </authorList>
    </citation>
    <scope>NUCLEOTIDE SEQUENCE [LARGE SCALE GENOMIC DNA]</scope>
    <source>
        <strain evidence="22 23">KCTC 12086</strain>
    </source>
</reference>
<dbReference type="PROSITE" id="PS51385">
    <property type="entry name" value="YJEF_N"/>
    <property type="match status" value="1"/>
</dbReference>
<keyword evidence="6 17" id="KW-0547">Nucleotide-binding</keyword>
<dbReference type="Proteomes" id="UP000061457">
    <property type="component" value="Chromosome I"/>
</dbReference>
<keyword evidence="22" id="KW-0418">Kinase</keyword>
<keyword evidence="7 17" id="KW-0067">ATP-binding</keyword>
<dbReference type="Gene3D" id="3.40.1190.20">
    <property type="match status" value="1"/>
</dbReference>
<evidence type="ECO:0000256" key="13">
    <source>
        <dbReference type="ARBA" id="ARBA00023268"/>
    </source>
</evidence>
<dbReference type="PANTHER" id="PTHR12592:SF0">
    <property type="entry name" value="ATP-DEPENDENT (S)-NAD(P)H-HYDRATE DEHYDRATASE"/>
    <property type="match status" value="1"/>
</dbReference>
<dbReference type="PROSITE" id="PS51383">
    <property type="entry name" value="YJEF_C_3"/>
    <property type="match status" value="1"/>
</dbReference>
<comment type="catalytic activity">
    <reaction evidence="15 17 19">
        <text>(6S)-NADHX + ADP = AMP + phosphate + NADH + H(+)</text>
        <dbReference type="Rhea" id="RHEA:32223"/>
        <dbReference type="ChEBI" id="CHEBI:15378"/>
        <dbReference type="ChEBI" id="CHEBI:43474"/>
        <dbReference type="ChEBI" id="CHEBI:57945"/>
        <dbReference type="ChEBI" id="CHEBI:64074"/>
        <dbReference type="ChEBI" id="CHEBI:456215"/>
        <dbReference type="ChEBI" id="CHEBI:456216"/>
        <dbReference type="EC" id="4.2.1.136"/>
    </reaction>
</comment>
<comment type="function">
    <text evidence="17">Catalyzes the dehydration of the S-form of NAD(P)HX at the expense of ADP, which is converted to AMP. Together with NAD(P)HX epimerase, which catalyzes the epimerization of the S- and R-forms, the enzyme allows the repair of both epimers of NAD(P)HX, a damaged form of NAD(P)H that is a result of enzymatic or heat-dependent hydration.</text>
</comment>
<dbReference type="InterPro" id="IPR004443">
    <property type="entry name" value="YjeF_N_dom"/>
</dbReference>
<comment type="similarity">
    <text evidence="3 19">In the N-terminal section; belongs to the NnrE/AIBP family.</text>
</comment>
<evidence type="ECO:0000256" key="19">
    <source>
        <dbReference type="PIRNR" id="PIRNR017184"/>
    </source>
</evidence>
<gene>
    <name evidence="18" type="primary">nnrE</name>
    <name evidence="17" type="synonym">nnrD</name>
    <name evidence="22" type="ORF">PP2015_2834</name>
</gene>
<dbReference type="InterPro" id="IPR030677">
    <property type="entry name" value="Nnr"/>
</dbReference>
<feature type="binding site" evidence="18">
    <location>
        <position position="68"/>
    </location>
    <ligand>
        <name>K(+)</name>
        <dbReference type="ChEBI" id="CHEBI:29103"/>
    </ligand>
</feature>
<evidence type="ECO:0000313" key="22">
    <source>
        <dbReference type="EMBL" id="ALO43319.1"/>
    </source>
</evidence>
<evidence type="ECO:0000256" key="11">
    <source>
        <dbReference type="ARBA" id="ARBA00023235"/>
    </source>
</evidence>
<keyword evidence="11 18" id="KW-0413">Isomerase</keyword>
<feature type="binding site" evidence="18">
    <location>
        <position position="130"/>
    </location>
    <ligand>
        <name>K(+)</name>
        <dbReference type="ChEBI" id="CHEBI:29103"/>
    </ligand>
</feature>
<keyword evidence="13" id="KW-0511">Multifunctional enzyme</keyword>
<evidence type="ECO:0000313" key="23">
    <source>
        <dbReference type="Proteomes" id="UP000061457"/>
    </source>
</evidence>
<dbReference type="EC" id="5.1.99.6" evidence="19"/>
<dbReference type="PANTHER" id="PTHR12592">
    <property type="entry name" value="ATP-DEPENDENT (S)-NAD(P)H-HYDRATE DEHYDRATASE FAMILY MEMBER"/>
    <property type="match status" value="1"/>
</dbReference>
<dbReference type="PIRSF" id="PIRSF017184">
    <property type="entry name" value="Nnr"/>
    <property type="match status" value="1"/>
</dbReference>
<comment type="catalytic activity">
    <reaction evidence="1 18 19">
        <text>(6R)-NADHX = (6S)-NADHX</text>
        <dbReference type="Rhea" id="RHEA:32215"/>
        <dbReference type="ChEBI" id="CHEBI:64074"/>
        <dbReference type="ChEBI" id="CHEBI:64075"/>
        <dbReference type="EC" id="5.1.99.6"/>
    </reaction>
</comment>
<evidence type="ECO:0000256" key="12">
    <source>
        <dbReference type="ARBA" id="ARBA00023239"/>
    </source>
</evidence>
<evidence type="ECO:0000256" key="7">
    <source>
        <dbReference type="ARBA" id="ARBA00022840"/>
    </source>
</evidence>
<dbReference type="InterPro" id="IPR017953">
    <property type="entry name" value="Carbohydrate_kinase_pred_CS"/>
</dbReference>
<feature type="binding site" evidence="18">
    <location>
        <position position="166"/>
    </location>
    <ligand>
        <name>K(+)</name>
        <dbReference type="ChEBI" id="CHEBI:29103"/>
    </ligand>
</feature>
<comment type="function">
    <text evidence="18">Catalyzes the epimerization of the S- and R-forms of NAD(P)HX, a damaged form of NAD(P)H that is a result of enzymatic or heat-dependent hydration. This is a prerequisite for the S-specific NAD(P)H-hydrate dehydratase to allow the repair of both epimers of NAD(P)HX.</text>
</comment>
<comment type="function">
    <text evidence="14 19">Bifunctional enzyme that catalyzes the epimerization of the S- and R-forms of NAD(P)HX and the dehydration of the S-form of NAD(P)HX at the expense of ADP, which is converted to AMP. This allows the repair of both epimers of NAD(P)HX, a damaged form of NAD(P)H that is a result of enzymatic or heat-dependent hydration.</text>
</comment>
<dbReference type="GO" id="GO:0052856">
    <property type="term" value="F:NAD(P)HX epimerase activity"/>
    <property type="evidence" value="ECO:0007669"/>
    <property type="project" value="UniProtKB-UniRule"/>
</dbReference>
<dbReference type="SUPFAM" id="SSF53613">
    <property type="entry name" value="Ribokinase-like"/>
    <property type="match status" value="1"/>
</dbReference>
<evidence type="ECO:0000256" key="16">
    <source>
        <dbReference type="ARBA" id="ARBA00049209"/>
    </source>
</evidence>
<comment type="subunit">
    <text evidence="17">Homotetramer.</text>
</comment>
<dbReference type="GO" id="GO:0016301">
    <property type="term" value="F:kinase activity"/>
    <property type="evidence" value="ECO:0007669"/>
    <property type="project" value="UniProtKB-KW"/>
</dbReference>
<dbReference type="Gene3D" id="3.40.50.10260">
    <property type="entry name" value="YjeF N-terminal domain"/>
    <property type="match status" value="1"/>
</dbReference>
<feature type="binding site" evidence="17">
    <location>
        <begin position="407"/>
        <end position="411"/>
    </location>
    <ligand>
        <name>AMP</name>
        <dbReference type="ChEBI" id="CHEBI:456215"/>
    </ligand>
</feature>
<evidence type="ECO:0000256" key="17">
    <source>
        <dbReference type="HAMAP-Rule" id="MF_01965"/>
    </source>
</evidence>
<keyword evidence="22" id="KW-0808">Transferase</keyword>
<keyword evidence="8 17" id="KW-0521">NADP</keyword>
<keyword evidence="9 18" id="KW-0630">Potassium</keyword>
<evidence type="ECO:0000256" key="9">
    <source>
        <dbReference type="ARBA" id="ARBA00022958"/>
    </source>
</evidence>
<dbReference type="PATRIC" id="fig|161398.10.peg.2893"/>